<dbReference type="AlphaFoldDB" id="A0A382S114"/>
<evidence type="ECO:0000256" key="2">
    <source>
        <dbReference type="ARBA" id="ARBA00022475"/>
    </source>
</evidence>
<evidence type="ECO:0000256" key="8">
    <source>
        <dbReference type="ARBA" id="ARBA00023098"/>
    </source>
</evidence>
<feature type="transmembrane region" description="Helical" evidence="12">
    <location>
        <begin position="12"/>
        <end position="37"/>
    </location>
</feature>
<keyword evidence="10" id="KW-0594">Phospholipid biosynthesis</keyword>
<keyword evidence="5 12" id="KW-0812">Transmembrane</keyword>
<organism evidence="13">
    <name type="scientific">marine metagenome</name>
    <dbReference type="NCBI Taxonomy" id="408172"/>
    <lineage>
        <taxon>unclassified sequences</taxon>
        <taxon>metagenomes</taxon>
        <taxon>ecological metagenomes</taxon>
    </lineage>
</organism>
<feature type="transmembrane region" description="Helical" evidence="12">
    <location>
        <begin position="135"/>
        <end position="154"/>
    </location>
</feature>
<gene>
    <name evidence="13" type="ORF">METZ01_LOCUS356407</name>
</gene>
<keyword evidence="2" id="KW-1003">Cell membrane</keyword>
<dbReference type="PANTHER" id="PTHR46382">
    <property type="entry name" value="PHOSPHATIDATE CYTIDYLYLTRANSFERASE"/>
    <property type="match status" value="1"/>
</dbReference>
<dbReference type="Pfam" id="PF01148">
    <property type="entry name" value="CTP_transf_1"/>
    <property type="match status" value="1"/>
</dbReference>
<keyword evidence="8" id="KW-0443">Lipid metabolism</keyword>
<comment type="subcellular location">
    <subcellularLocation>
        <location evidence="1">Cell membrane</location>
        <topology evidence="1">Multi-pass membrane protein</topology>
    </subcellularLocation>
</comment>
<proteinExistence type="predicted"/>
<reference evidence="13" key="1">
    <citation type="submission" date="2018-05" db="EMBL/GenBank/DDBJ databases">
        <authorList>
            <person name="Lanie J.A."/>
            <person name="Ng W.-L."/>
            <person name="Kazmierczak K.M."/>
            <person name="Andrzejewski T.M."/>
            <person name="Davidsen T.M."/>
            <person name="Wayne K.J."/>
            <person name="Tettelin H."/>
            <person name="Glass J.I."/>
            <person name="Rusch D."/>
            <person name="Podicherti R."/>
            <person name="Tsui H.-C.T."/>
            <person name="Winkler M.E."/>
        </authorList>
    </citation>
    <scope>NUCLEOTIDE SEQUENCE</scope>
</reference>
<keyword evidence="6" id="KW-0548">Nucleotidyltransferase</keyword>
<evidence type="ECO:0000256" key="11">
    <source>
        <dbReference type="ARBA" id="ARBA00023264"/>
    </source>
</evidence>
<evidence type="ECO:0000256" key="10">
    <source>
        <dbReference type="ARBA" id="ARBA00023209"/>
    </source>
</evidence>
<dbReference type="GO" id="GO:0016024">
    <property type="term" value="P:CDP-diacylglycerol biosynthetic process"/>
    <property type="evidence" value="ECO:0007669"/>
    <property type="project" value="TreeGrafter"/>
</dbReference>
<keyword evidence="7 12" id="KW-1133">Transmembrane helix</keyword>
<keyword evidence="9 12" id="KW-0472">Membrane</keyword>
<dbReference type="GO" id="GO:0005886">
    <property type="term" value="C:plasma membrane"/>
    <property type="evidence" value="ECO:0007669"/>
    <property type="project" value="UniProtKB-SubCell"/>
</dbReference>
<evidence type="ECO:0000256" key="1">
    <source>
        <dbReference type="ARBA" id="ARBA00004651"/>
    </source>
</evidence>
<protein>
    <recommendedName>
        <fullName evidence="14">Phosphatidate cytidylyltransferase</fullName>
    </recommendedName>
</protein>
<dbReference type="GO" id="GO:0004605">
    <property type="term" value="F:phosphatidate cytidylyltransferase activity"/>
    <property type="evidence" value="ECO:0007669"/>
    <property type="project" value="TreeGrafter"/>
</dbReference>
<accession>A0A382S114</accession>
<evidence type="ECO:0000256" key="6">
    <source>
        <dbReference type="ARBA" id="ARBA00022695"/>
    </source>
</evidence>
<evidence type="ECO:0000256" key="9">
    <source>
        <dbReference type="ARBA" id="ARBA00023136"/>
    </source>
</evidence>
<keyword evidence="11" id="KW-1208">Phospholipid metabolism</keyword>
<keyword evidence="4" id="KW-0808">Transferase</keyword>
<keyword evidence="3" id="KW-0444">Lipid biosynthesis</keyword>
<feature type="transmembrane region" description="Helical" evidence="12">
    <location>
        <begin position="82"/>
        <end position="100"/>
    </location>
</feature>
<evidence type="ECO:0000256" key="3">
    <source>
        <dbReference type="ARBA" id="ARBA00022516"/>
    </source>
</evidence>
<evidence type="ECO:0000256" key="7">
    <source>
        <dbReference type="ARBA" id="ARBA00022989"/>
    </source>
</evidence>
<sequence>MSELSRRVLSAIVFVPIVAGLVYAGGWALFGLVVLVVGRGAWELLILAEEAGYRPARHVGVALAVVLCVYLQRFGADRWFPLAQMTAVLVALLATLRLGVNRYSANALLTLGGMMYVGLLGSAPLLLARQVGDDASWLMIAIFTCIWLTDTFAYGGGRLWGQRRLAPSISPGKTVVGFVCGLVGALVPLLLISRLPSWSVLELGGLL</sequence>
<name>A0A382S114_9ZZZZ</name>
<feature type="transmembrane region" description="Helical" evidence="12">
    <location>
        <begin position="58"/>
        <end position="76"/>
    </location>
</feature>
<evidence type="ECO:0008006" key="14">
    <source>
        <dbReference type="Google" id="ProtNLM"/>
    </source>
</evidence>
<feature type="transmembrane region" description="Helical" evidence="12">
    <location>
        <begin position="107"/>
        <end position="129"/>
    </location>
</feature>
<evidence type="ECO:0000313" key="13">
    <source>
        <dbReference type="EMBL" id="SVD03553.1"/>
    </source>
</evidence>
<feature type="non-terminal residue" evidence="13">
    <location>
        <position position="207"/>
    </location>
</feature>
<feature type="transmembrane region" description="Helical" evidence="12">
    <location>
        <begin position="175"/>
        <end position="193"/>
    </location>
</feature>
<evidence type="ECO:0000256" key="4">
    <source>
        <dbReference type="ARBA" id="ARBA00022679"/>
    </source>
</evidence>
<dbReference type="EMBL" id="UINC01125608">
    <property type="protein sequence ID" value="SVD03553.1"/>
    <property type="molecule type" value="Genomic_DNA"/>
</dbReference>
<evidence type="ECO:0000256" key="5">
    <source>
        <dbReference type="ARBA" id="ARBA00022692"/>
    </source>
</evidence>
<evidence type="ECO:0000256" key="12">
    <source>
        <dbReference type="SAM" id="Phobius"/>
    </source>
</evidence>
<dbReference type="PANTHER" id="PTHR46382:SF1">
    <property type="entry name" value="PHOSPHATIDATE CYTIDYLYLTRANSFERASE"/>
    <property type="match status" value="1"/>
</dbReference>